<dbReference type="Proteomes" id="UP000243589">
    <property type="component" value="Unassembled WGS sequence"/>
</dbReference>
<sequence length="332" mass="36000">MKPTAPYSQLRMLAVHAHPDDESSKGGATTALYTTLGAQVTIATMTGGEAGSILNPALEGSPAAIRDIAGLRRDEMARAAQRLGAQHKWIGFVDSGLPEGGFDDIDHGTFWTAPTEVAARPLVHLIRQLRPHVVTTYDELGGYPHPDHIRAHEATMLAVQMAADADCNPELGEAWQVPKVYYNMDLTPAKWMHIHGIMAKLGAESPLSAERQERIRSSANKRDYKLTASIPAGAFLETAAEALRAHATQIDPSSGFFSEVQMMAEQYWPTEEFELAVDNTGRDGDFGEFSEHDLFEGITLEDGTVVAPGDLKAAMRTAGIEIVEPAQKLQGE</sequence>
<name>A0A150HBD4_9MICO</name>
<dbReference type="GO" id="GO:0010126">
    <property type="term" value="P:mycothiol metabolic process"/>
    <property type="evidence" value="ECO:0007669"/>
    <property type="project" value="InterPro"/>
</dbReference>
<dbReference type="Pfam" id="PF02585">
    <property type="entry name" value="PIG-L"/>
    <property type="match status" value="1"/>
</dbReference>
<keyword evidence="1" id="KW-0862">Zinc</keyword>
<dbReference type="InterPro" id="IPR024078">
    <property type="entry name" value="LmbE-like_dom_sf"/>
</dbReference>
<keyword evidence="3" id="KW-1185">Reference proteome</keyword>
<organism evidence="2 3">
    <name type="scientific">Brevibacterium ravenspurgense</name>
    <dbReference type="NCBI Taxonomy" id="479117"/>
    <lineage>
        <taxon>Bacteria</taxon>
        <taxon>Bacillati</taxon>
        <taxon>Actinomycetota</taxon>
        <taxon>Actinomycetes</taxon>
        <taxon>Micrococcales</taxon>
        <taxon>Brevibacteriaceae</taxon>
        <taxon>Brevibacterium</taxon>
    </lineage>
</organism>
<dbReference type="EMBL" id="LQQC01000004">
    <property type="protein sequence ID" value="KXZ59432.1"/>
    <property type="molecule type" value="Genomic_DNA"/>
</dbReference>
<dbReference type="PANTHER" id="PTHR12993">
    <property type="entry name" value="N-ACETYLGLUCOSAMINYL-PHOSPHATIDYLINOSITOL DE-N-ACETYLASE-RELATED"/>
    <property type="match status" value="1"/>
</dbReference>
<dbReference type="RefSeq" id="WP_082790966.1">
    <property type="nucleotide sequence ID" value="NZ_LQQC01000004.1"/>
</dbReference>
<evidence type="ECO:0000256" key="1">
    <source>
        <dbReference type="ARBA" id="ARBA00022833"/>
    </source>
</evidence>
<dbReference type="PATRIC" id="fig|479117.4.peg.362"/>
<reference evidence="2 3" key="1">
    <citation type="submission" date="2016-01" db="EMBL/GenBank/DDBJ databases">
        <title>Use of Whole Genome Sequencing to ascertain that Brevibacterium massiliense (Roux, Raoult 2009) is a later heterotypic synonym of Brevibacterium ravenspurgense (Mages 2008).</title>
        <authorList>
            <person name="Bernier A.-M."/>
            <person name="Burdz T."/>
            <person name="Huynh C."/>
            <person name="Pachecho A.L."/>
            <person name="Wiebe D."/>
            <person name="Bonner C."/>
            <person name="Bernard K."/>
        </authorList>
    </citation>
    <scope>NUCLEOTIDE SEQUENCE [LARGE SCALE GENOMIC DNA]</scope>
    <source>
        <strain evidence="2 3">CCUG56047</strain>
    </source>
</reference>
<dbReference type="NCBIfam" id="TIGR03446">
    <property type="entry name" value="mycothiol_Mca"/>
    <property type="match status" value="1"/>
</dbReference>
<dbReference type="GO" id="GO:0016811">
    <property type="term" value="F:hydrolase activity, acting on carbon-nitrogen (but not peptide) bonds, in linear amides"/>
    <property type="evidence" value="ECO:0007669"/>
    <property type="project" value="TreeGrafter"/>
</dbReference>
<dbReference type="AlphaFoldDB" id="A0A150HBD4"/>
<accession>A0A150HBD4</accession>
<dbReference type="Gene3D" id="3.40.50.10320">
    <property type="entry name" value="LmbE-like"/>
    <property type="match status" value="1"/>
</dbReference>
<comment type="caution">
    <text evidence="2">The sequence shown here is derived from an EMBL/GenBank/DDBJ whole genome shotgun (WGS) entry which is preliminary data.</text>
</comment>
<protein>
    <submittedName>
        <fullName evidence="2">Mycothiol S-conjugate amidase</fullName>
        <ecNumber evidence="2">3.5.1.115</ecNumber>
    </submittedName>
</protein>
<gene>
    <name evidence="2" type="primary">mca_1</name>
    <name evidence="2" type="ORF">Bravens_00366</name>
</gene>
<keyword evidence="2" id="KW-0378">Hydrolase</keyword>
<dbReference type="InterPro" id="IPR017811">
    <property type="entry name" value="Mca"/>
</dbReference>
<proteinExistence type="predicted"/>
<dbReference type="InterPro" id="IPR003737">
    <property type="entry name" value="GlcNAc_PI_deacetylase-related"/>
</dbReference>
<dbReference type="PANTHER" id="PTHR12993:SF11">
    <property type="entry name" value="N-ACETYLGLUCOSAMINYL-PHOSPHATIDYLINOSITOL DE-N-ACETYLASE"/>
    <property type="match status" value="1"/>
</dbReference>
<evidence type="ECO:0000313" key="3">
    <source>
        <dbReference type="Proteomes" id="UP000243589"/>
    </source>
</evidence>
<evidence type="ECO:0000313" key="2">
    <source>
        <dbReference type="EMBL" id="KXZ59432.1"/>
    </source>
</evidence>
<dbReference type="SUPFAM" id="SSF102588">
    <property type="entry name" value="LmbE-like"/>
    <property type="match status" value="1"/>
</dbReference>
<dbReference type="EC" id="3.5.1.115" evidence="2"/>